<protein>
    <submittedName>
        <fullName evidence="1">Uncharacterized protein</fullName>
    </submittedName>
</protein>
<reference evidence="1" key="1">
    <citation type="journal article" date="2020" name="New Phytol.">
        <title>Comparative genomics reveals dynamic genome evolution in host specialist ectomycorrhizal fungi.</title>
        <authorList>
            <person name="Lofgren L.A."/>
            <person name="Nguyen N.H."/>
            <person name="Vilgalys R."/>
            <person name="Ruytinx J."/>
            <person name="Liao H.L."/>
            <person name="Branco S."/>
            <person name="Kuo A."/>
            <person name="LaButti K."/>
            <person name="Lipzen A."/>
            <person name="Andreopoulos W."/>
            <person name="Pangilinan J."/>
            <person name="Riley R."/>
            <person name="Hundley H."/>
            <person name="Na H."/>
            <person name="Barry K."/>
            <person name="Grigoriev I.V."/>
            <person name="Stajich J.E."/>
            <person name="Kennedy P.G."/>
        </authorList>
    </citation>
    <scope>NUCLEOTIDE SEQUENCE</scope>
    <source>
        <strain evidence="1">S12</strain>
    </source>
</reference>
<evidence type="ECO:0000313" key="1">
    <source>
        <dbReference type="EMBL" id="KAG1798553.1"/>
    </source>
</evidence>
<dbReference type="AlphaFoldDB" id="A0A9P7DMM8"/>
<organism evidence="1 2">
    <name type="scientific">Suillus plorans</name>
    <dbReference type="NCBI Taxonomy" id="116603"/>
    <lineage>
        <taxon>Eukaryota</taxon>
        <taxon>Fungi</taxon>
        <taxon>Dikarya</taxon>
        <taxon>Basidiomycota</taxon>
        <taxon>Agaricomycotina</taxon>
        <taxon>Agaricomycetes</taxon>
        <taxon>Agaricomycetidae</taxon>
        <taxon>Boletales</taxon>
        <taxon>Suillineae</taxon>
        <taxon>Suillaceae</taxon>
        <taxon>Suillus</taxon>
    </lineage>
</organism>
<proteinExistence type="predicted"/>
<accession>A0A9P7DMM8</accession>
<name>A0A9P7DMM8_9AGAM</name>
<keyword evidence="2" id="KW-1185">Reference proteome</keyword>
<evidence type="ECO:0000313" key="2">
    <source>
        <dbReference type="Proteomes" id="UP000719766"/>
    </source>
</evidence>
<comment type="caution">
    <text evidence="1">The sequence shown here is derived from an EMBL/GenBank/DDBJ whole genome shotgun (WGS) entry which is preliminary data.</text>
</comment>
<dbReference type="GeneID" id="64596143"/>
<gene>
    <name evidence="1" type="ORF">HD556DRAFT_1351215</name>
</gene>
<dbReference type="RefSeq" id="XP_041163239.1">
    <property type="nucleotide sequence ID" value="XM_041302379.1"/>
</dbReference>
<dbReference type="EMBL" id="JABBWE010000013">
    <property type="protein sequence ID" value="KAG1798553.1"/>
    <property type="molecule type" value="Genomic_DNA"/>
</dbReference>
<sequence>MRISSLSFRCLPLSDILAAETVYNMIGLSSQSEESDLHEGARYFKYGSIDLDIMLLRCKWLECHRKLMNLTRHRGRRCIIG</sequence>
<dbReference type="Proteomes" id="UP000719766">
    <property type="component" value="Unassembled WGS sequence"/>
</dbReference>